<reference evidence="7 8" key="1">
    <citation type="submission" date="2019-02" db="EMBL/GenBank/DDBJ databases">
        <title>Genome sequencing of the rare red list fungi Antrodiella citrinella (Flaviporus citrinellus).</title>
        <authorList>
            <person name="Buettner E."/>
            <person name="Kellner H."/>
        </authorList>
    </citation>
    <scope>NUCLEOTIDE SEQUENCE [LARGE SCALE GENOMIC DNA]</scope>
    <source>
        <strain evidence="7 8">DSM 108506</strain>
    </source>
</reference>
<feature type="domain" description="Major facilitator superfamily (MFS) profile" evidence="6">
    <location>
        <begin position="17"/>
        <end position="486"/>
    </location>
</feature>
<keyword evidence="4 5" id="KW-0472">Membrane</keyword>
<comment type="subcellular location">
    <subcellularLocation>
        <location evidence="1">Membrane</location>
        <topology evidence="1">Multi-pass membrane protein</topology>
    </subcellularLocation>
</comment>
<evidence type="ECO:0000256" key="2">
    <source>
        <dbReference type="ARBA" id="ARBA00022692"/>
    </source>
</evidence>
<dbReference type="InterPro" id="IPR011701">
    <property type="entry name" value="MFS"/>
</dbReference>
<feature type="transmembrane region" description="Helical" evidence="5">
    <location>
        <begin position="437"/>
        <end position="456"/>
    </location>
</feature>
<dbReference type="InterPro" id="IPR036259">
    <property type="entry name" value="MFS_trans_sf"/>
</dbReference>
<feature type="transmembrane region" description="Helical" evidence="5">
    <location>
        <begin position="80"/>
        <end position="100"/>
    </location>
</feature>
<dbReference type="PRINTS" id="PR01036">
    <property type="entry name" value="TCRTETB"/>
</dbReference>
<dbReference type="PROSITE" id="PS50850">
    <property type="entry name" value="MFS"/>
    <property type="match status" value="1"/>
</dbReference>
<dbReference type="EMBL" id="SGPM01000276">
    <property type="protein sequence ID" value="THH27141.1"/>
    <property type="molecule type" value="Genomic_DNA"/>
</dbReference>
<name>A0A4S4MQ05_9APHY</name>
<sequence length="486" mass="52309">MSKHSTQGKRDVKFWLIFVSICVSMFMSAFDLTGLSTALPTIIEDLHGDNFVWIGSGYSLASTALLPLSGGLAEIFGRRTAMLFALVCFALGSALCGAAQNMTWLIAARVIQGIGAGGLQSIPNIIVSDLVPLSDRGLFLGILGLTWALASATAPLIAGVLASRSQWRWFFYLNLPLSAISLLMVLLFVQLPTPPGTLREKLGRIDWIGNALIIGSTAAVVIGLTWGGVTHPWSSARVLVPLISGGVGFPIFIAYEGMLTKEPMIPWSLLHNRTSVSGRYIQGFINPLVNVAIIYYMPVYYQACKDASPTGSSVDTLSLALVIAPFAAIGGVTVSKTQRYRPQLWFAWSVFMIGMGIYTIVRFDTSKSVWGVSIGASILQNELAKRLPAAFLTLILGTTNANVSDVNLAYSAIPLIPSLTGTLKEEVRVAFGDALTVVWRTMICIVGVGFLASLAMKDIPLHSKVDKKWAVPKGEELDSTSEFIPM</sequence>
<feature type="transmembrane region" description="Helical" evidence="5">
    <location>
        <begin position="205"/>
        <end position="226"/>
    </location>
</feature>
<feature type="transmembrane region" description="Helical" evidence="5">
    <location>
        <begin position="138"/>
        <end position="163"/>
    </location>
</feature>
<evidence type="ECO:0000259" key="6">
    <source>
        <dbReference type="PROSITE" id="PS50850"/>
    </source>
</evidence>
<dbReference type="AlphaFoldDB" id="A0A4S4MQ05"/>
<keyword evidence="8" id="KW-1185">Reference proteome</keyword>
<evidence type="ECO:0000256" key="5">
    <source>
        <dbReference type="SAM" id="Phobius"/>
    </source>
</evidence>
<feature type="transmembrane region" description="Helical" evidence="5">
    <location>
        <begin position="344"/>
        <end position="361"/>
    </location>
</feature>
<gene>
    <name evidence="7" type="ORF">EUX98_g7044</name>
</gene>
<dbReference type="InterPro" id="IPR020846">
    <property type="entry name" value="MFS_dom"/>
</dbReference>
<comment type="caution">
    <text evidence="7">The sequence shown here is derived from an EMBL/GenBank/DDBJ whole genome shotgun (WGS) entry which is preliminary data.</text>
</comment>
<dbReference type="PANTHER" id="PTHR23501:SF102">
    <property type="entry name" value="DRUG TRANSPORTER, PUTATIVE (AFU_ORTHOLOGUE AFUA_3G08530)-RELATED"/>
    <property type="match status" value="1"/>
</dbReference>
<evidence type="ECO:0000256" key="3">
    <source>
        <dbReference type="ARBA" id="ARBA00022989"/>
    </source>
</evidence>
<dbReference type="GO" id="GO:0005886">
    <property type="term" value="C:plasma membrane"/>
    <property type="evidence" value="ECO:0007669"/>
    <property type="project" value="TreeGrafter"/>
</dbReference>
<feature type="transmembrane region" description="Helical" evidence="5">
    <location>
        <begin position="169"/>
        <end position="193"/>
    </location>
</feature>
<accession>A0A4S4MQ05</accession>
<organism evidence="7 8">
    <name type="scientific">Antrodiella citrinella</name>
    <dbReference type="NCBI Taxonomy" id="2447956"/>
    <lineage>
        <taxon>Eukaryota</taxon>
        <taxon>Fungi</taxon>
        <taxon>Dikarya</taxon>
        <taxon>Basidiomycota</taxon>
        <taxon>Agaricomycotina</taxon>
        <taxon>Agaricomycetes</taxon>
        <taxon>Polyporales</taxon>
        <taxon>Steccherinaceae</taxon>
        <taxon>Antrodiella</taxon>
    </lineage>
</organism>
<evidence type="ECO:0000313" key="8">
    <source>
        <dbReference type="Proteomes" id="UP000308730"/>
    </source>
</evidence>
<keyword evidence="3 5" id="KW-1133">Transmembrane helix</keyword>
<dbReference type="GO" id="GO:0022857">
    <property type="term" value="F:transmembrane transporter activity"/>
    <property type="evidence" value="ECO:0007669"/>
    <property type="project" value="InterPro"/>
</dbReference>
<dbReference type="PANTHER" id="PTHR23501">
    <property type="entry name" value="MAJOR FACILITATOR SUPERFAMILY"/>
    <property type="match status" value="1"/>
</dbReference>
<feature type="transmembrane region" description="Helical" evidence="5">
    <location>
        <begin position="238"/>
        <end position="259"/>
    </location>
</feature>
<dbReference type="InterPro" id="IPR005829">
    <property type="entry name" value="Sugar_transporter_CS"/>
</dbReference>
<evidence type="ECO:0000256" key="4">
    <source>
        <dbReference type="ARBA" id="ARBA00023136"/>
    </source>
</evidence>
<proteinExistence type="predicted"/>
<keyword evidence="2 5" id="KW-0812">Transmembrane</keyword>
<dbReference type="OrthoDB" id="3437016at2759"/>
<evidence type="ECO:0000313" key="7">
    <source>
        <dbReference type="EMBL" id="THH27141.1"/>
    </source>
</evidence>
<feature type="transmembrane region" description="Helical" evidence="5">
    <location>
        <begin position="280"/>
        <end position="297"/>
    </location>
</feature>
<dbReference type="Gene3D" id="1.20.1250.20">
    <property type="entry name" value="MFS general substrate transporter like domains"/>
    <property type="match status" value="1"/>
</dbReference>
<dbReference type="Proteomes" id="UP000308730">
    <property type="component" value="Unassembled WGS sequence"/>
</dbReference>
<feature type="transmembrane region" description="Helical" evidence="5">
    <location>
        <begin position="317"/>
        <end position="335"/>
    </location>
</feature>
<feature type="transmembrane region" description="Helical" evidence="5">
    <location>
        <begin position="50"/>
        <end position="68"/>
    </location>
</feature>
<protein>
    <recommendedName>
        <fullName evidence="6">Major facilitator superfamily (MFS) profile domain-containing protein</fullName>
    </recommendedName>
</protein>
<evidence type="ECO:0000256" key="1">
    <source>
        <dbReference type="ARBA" id="ARBA00004141"/>
    </source>
</evidence>
<dbReference type="Pfam" id="PF07690">
    <property type="entry name" value="MFS_1"/>
    <property type="match status" value="1"/>
</dbReference>
<dbReference type="PROSITE" id="PS00216">
    <property type="entry name" value="SUGAR_TRANSPORT_1"/>
    <property type="match status" value="1"/>
</dbReference>
<dbReference type="SUPFAM" id="SSF103473">
    <property type="entry name" value="MFS general substrate transporter"/>
    <property type="match status" value="1"/>
</dbReference>
<feature type="transmembrane region" description="Helical" evidence="5">
    <location>
        <begin position="12"/>
        <end position="30"/>
    </location>
</feature>